<feature type="domain" description="DUF559" evidence="1">
    <location>
        <begin position="191"/>
        <end position="285"/>
    </location>
</feature>
<organism evidence="3 4">
    <name type="scientific">Pseudonocardia ailaonensis</name>
    <dbReference type="NCBI Taxonomy" id="367279"/>
    <lineage>
        <taxon>Bacteria</taxon>
        <taxon>Bacillati</taxon>
        <taxon>Actinomycetota</taxon>
        <taxon>Actinomycetes</taxon>
        <taxon>Pseudonocardiales</taxon>
        <taxon>Pseudonocardiaceae</taxon>
        <taxon>Pseudonocardia</taxon>
    </lineage>
</organism>
<sequence length="289" mass="32243">MDLDALLRRQDGVLSLDQALACGLSRRTVERRVAAHRWVRLHPRVYLVRSVDLRTPGRIRAASLWLGPEATVWGPAAAVWHGLLDDIPDLTVDVTVPVRRHHAAPAGVRIRRRDLGEAGRCRLRDIWVTTVPMTVLETSARLRDGAAFLDRALQRHVPFGEVVQAHRRMLGAHGSARAGELLIAAADRANSGAERKLLRLLCDAGITGWVLGNPFPPWTIDLSFPEVRLAIEFDGWAWHTTPDRFVNDRRKGNALVGAGWTLLRFTWRDIVDRPAVVVDQIRRALATAA</sequence>
<dbReference type="InterPro" id="IPR025159">
    <property type="entry name" value="AbiEi_N"/>
</dbReference>
<keyword evidence="4" id="KW-1185">Reference proteome</keyword>
<dbReference type="Pfam" id="PF04480">
    <property type="entry name" value="DUF559"/>
    <property type="match status" value="1"/>
</dbReference>
<dbReference type="InterPro" id="IPR011335">
    <property type="entry name" value="Restrct_endonuc-II-like"/>
</dbReference>
<protein>
    <submittedName>
        <fullName evidence="3">Type IV toxin-antitoxin system AbiEi family antitoxin domain-containing protein</fullName>
    </submittedName>
</protein>
<dbReference type="SUPFAM" id="SSF52980">
    <property type="entry name" value="Restriction endonuclease-like"/>
    <property type="match status" value="1"/>
</dbReference>
<accession>A0ABN2N1T2</accession>
<evidence type="ECO:0000313" key="3">
    <source>
        <dbReference type="EMBL" id="GAA1848804.1"/>
    </source>
</evidence>
<evidence type="ECO:0000313" key="4">
    <source>
        <dbReference type="Proteomes" id="UP001500449"/>
    </source>
</evidence>
<gene>
    <name evidence="3" type="ORF">GCM10009836_30700</name>
</gene>
<name>A0ABN2N1T2_9PSEU</name>
<comment type="caution">
    <text evidence="3">The sequence shown here is derived from an EMBL/GenBank/DDBJ whole genome shotgun (WGS) entry which is preliminary data.</text>
</comment>
<dbReference type="Proteomes" id="UP001500449">
    <property type="component" value="Unassembled WGS sequence"/>
</dbReference>
<reference evidence="3 4" key="1">
    <citation type="journal article" date="2019" name="Int. J. Syst. Evol. Microbiol.">
        <title>The Global Catalogue of Microorganisms (GCM) 10K type strain sequencing project: providing services to taxonomists for standard genome sequencing and annotation.</title>
        <authorList>
            <consortium name="The Broad Institute Genomics Platform"/>
            <consortium name="The Broad Institute Genome Sequencing Center for Infectious Disease"/>
            <person name="Wu L."/>
            <person name="Ma J."/>
        </authorList>
    </citation>
    <scope>NUCLEOTIDE SEQUENCE [LARGE SCALE GENOMIC DNA]</scope>
    <source>
        <strain evidence="3 4">JCM 16009</strain>
    </source>
</reference>
<dbReference type="InterPro" id="IPR007569">
    <property type="entry name" value="DUF559"/>
</dbReference>
<dbReference type="RefSeq" id="WP_344416989.1">
    <property type="nucleotide sequence ID" value="NZ_BAAAQK010000007.1"/>
</dbReference>
<feature type="domain" description="AbiEi antitoxin N-terminal" evidence="2">
    <location>
        <begin position="2"/>
        <end position="47"/>
    </location>
</feature>
<proteinExistence type="predicted"/>
<evidence type="ECO:0000259" key="2">
    <source>
        <dbReference type="Pfam" id="PF13338"/>
    </source>
</evidence>
<dbReference type="Gene3D" id="3.40.960.10">
    <property type="entry name" value="VSR Endonuclease"/>
    <property type="match status" value="1"/>
</dbReference>
<dbReference type="EMBL" id="BAAAQK010000007">
    <property type="protein sequence ID" value="GAA1848804.1"/>
    <property type="molecule type" value="Genomic_DNA"/>
</dbReference>
<dbReference type="Pfam" id="PF13338">
    <property type="entry name" value="AbiEi_4"/>
    <property type="match status" value="1"/>
</dbReference>
<evidence type="ECO:0000259" key="1">
    <source>
        <dbReference type="Pfam" id="PF04480"/>
    </source>
</evidence>